<organism evidence="2 3">
    <name type="scientific">Cryptosporangium aurantiacum</name>
    <dbReference type="NCBI Taxonomy" id="134849"/>
    <lineage>
        <taxon>Bacteria</taxon>
        <taxon>Bacillati</taxon>
        <taxon>Actinomycetota</taxon>
        <taxon>Actinomycetes</taxon>
        <taxon>Cryptosporangiales</taxon>
        <taxon>Cryptosporangiaceae</taxon>
        <taxon>Cryptosporangium</taxon>
    </lineage>
</organism>
<keyword evidence="1" id="KW-1133">Transmembrane helix</keyword>
<evidence type="ECO:0000256" key="1">
    <source>
        <dbReference type="SAM" id="Phobius"/>
    </source>
</evidence>
<evidence type="ECO:0000313" key="2">
    <source>
        <dbReference type="EMBL" id="SHN44068.1"/>
    </source>
</evidence>
<dbReference type="EMBL" id="FRCS01000010">
    <property type="protein sequence ID" value="SHN44068.1"/>
    <property type="molecule type" value="Genomic_DNA"/>
</dbReference>
<keyword evidence="3" id="KW-1185">Reference proteome</keyword>
<sequence length="86" mass="9138">MLSAAFDIEVPTTAIGVVYATGFFDPSDRHWMRATLIGVVVAFLLVVPGGALLALWVPESGQVVAGFGFGFFFGALAYAKVTQRRA</sequence>
<keyword evidence="1" id="KW-0472">Membrane</keyword>
<dbReference type="AlphaFoldDB" id="A0A1M7RDE5"/>
<dbReference type="Proteomes" id="UP000184440">
    <property type="component" value="Unassembled WGS sequence"/>
</dbReference>
<reference evidence="2 3" key="1">
    <citation type="submission" date="2016-11" db="EMBL/GenBank/DDBJ databases">
        <authorList>
            <person name="Jaros S."/>
            <person name="Januszkiewicz K."/>
            <person name="Wedrychowicz H."/>
        </authorList>
    </citation>
    <scope>NUCLEOTIDE SEQUENCE [LARGE SCALE GENOMIC DNA]</scope>
    <source>
        <strain evidence="2 3">DSM 46144</strain>
    </source>
</reference>
<proteinExistence type="predicted"/>
<protein>
    <submittedName>
        <fullName evidence="2">Uncharacterized protein</fullName>
    </submittedName>
</protein>
<evidence type="ECO:0000313" key="3">
    <source>
        <dbReference type="Proteomes" id="UP000184440"/>
    </source>
</evidence>
<gene>
    <name evidence="2" type="ORF">SAMN05443668_11042</name>
</gene>
<dbReference type="STRING" id="134849.SAMN05443668_11042"/>
<feature type="transmembrane region" description="Helical" evidence="1">
    <location>
        <begin position="36"/>
        <end position="57"/>
    </location>
</feature>
<keyword evidence="1" id="KW-0812">Transmembrane</keyword>
<feature type="transmembrane region" description="Helical" evidence="1">
    <location>
        <begin position="63"/>
        <end position="81"/>
    </location>
</feature>
<accession>A0A1M7RDE5</accession>
<name>A0A1M7RDE5_9ACTN</name>